<organism evidence="2 3">
    <name type="scientific">Cinchona calisaya</name>
    <dbReference type="NCBI Taxonomy" id="153742"/>
    <lineage>
        <taxon>Eukaryota</taxon>
        <taxon>Viridiplantae</taxon>
        <taxon>Streptophyta</taxon>
        <taxon>Embryophyta</taxon>
        <taxon>Tracheophyta</taxon>
        <taxon>Spermatophyta</taxon>
        <taxon>Magnoliopsida</taxon>
        <taxon>eudicotyledons</taxon>
        <taxon>Gunneridae</taxon>
        <taxon>Pentapetalae</taxon>
        <taxon>asterids</taxon>
        <taxon>lamiids</taxon>
        <taxon>Gentianales</taxon>
        <taxon>Rubiaceae</taxon>
        <taxon>Cinchonoideae</taxon>
        <taxon>Cinchoneae</taxon>
        <taxon>Cinchona</taxon>
    </lineage>
</organism>
<protein>
    <submittedName>
        <fullName evidence="2">Uncharacterized protein</fullName>
    </submittedName>
</protein>
<feature type="compositionally biased region" description="Basic residues" evidence="1">
    <location>
        <begin position="13"/>
        <end position="26"/>
    </location>
</feature>
<name>A0ABD2Y529_9GENT</name>
<comment type="caution">
    <text evidence="2">The sequence shown here is derived from an EMBL/GenBank/DDBJ whole genome shotgun (WGS) entry which is preliminary data.</text>
</comment>
<evidence type="ECO:0000313" key="3">
    <source>
        <dbReference type="Proteomes" id="UP001630127"/>
    </source>
</evidence>
<feature type="region of interest" description="Disordered" evidence="1">
    <location>
        <begin position="1"/>
        <end position="47"/>
    </location>
</feature>
<gene>
    <name evidence="2" type="ORF">ACH5RR_037081</name>
</gene>
<dbReference type="EMBL" id="JBJUIK010000015">
    <property type="protein sequence ID" value="KAL3502632.1"/>
    <property type="molecule type" value="Genomic_DNA"/>
</dbReference>
<reference evidence="2 3" key="1">
    <citation type="submission" date="2024-11" db="EMBL/GenBank/DDBJ databases">
        <title>A near-complete genome assembly of Cinchona calisaya.</title>
        <authorList>
            <person name="Lian D.C."/>
            <person name="Zhao X.W."/>
            <person name="Wei L."/>
        </authorList>
    </citation>
    <scope>NUCLEOTIDE SEQUENCE [LARGE SCALE GENOMIC DNA]</scope>
    <source>
        <tissue evidence="2">Nenye</tissue>
    </source>
</reference>
<sequence>MTTGVYGSAERRVRMRTRGTSSRKRKSGEGTSGEGSSEQPFEGGEQIEPQFSSDRAQQLFKNNEKHEVIRERNFDLSMHWGLYEDARRAIEEQIRSRHWEGFNTQVDPGATQLVKEFHCNLCELEDGKVRIPGGGGLVDFSADVMNVYFNIPPRTFSSIVGIFEQ</sequence>
<evidence type="ECO:0000256" key="1">
    <source>
        <dbReference type="SAM" id="MobiDB-lite"/>
    </source>
</evidence>
<dbReference type="AlphaFoldDB" id="A0ABD2Y529"/>
<proteinExistence type="predicted"/>
<evidence type="ECO:0000313" key="2">
    <source>
        <dbReference type="EMBL" id="KAL3502632.1"/>
    </source>
</evidence>
<keyword evidence="3" id="KW-1185">Reference proteome</keyword>
<accession>A0ABD2Y529</accession>
<dbReference type="Proteomes" id="UP001630127">
    <property type="component" value="Unassembled WGS sequence"/>
</dbReference>